<sequence length="101" mass="11053">MAATPLAFAQDRRPHPFMLMNLGPEAVVGVELSPAGEQRYGPSLIGRIELPAGSALHLTPPARFDCIADLRVRFADGRVEEHAREDLCQAQRVLRVPSAPR</sequence>
<protein>
    <submittedName>
        <fullName evidence="1">Uncharacterized protein</fullName>
    </submittedName>
</protein>
<dbReference type="Proteomes" id="UP001138708">
    <property type="component" value="Unassembled WGS sequence"/>
</dbReference>
<keyword evidence="3" id="KW-1185">Reference proteome</keyword>
<organism evidence="1 4">
    <name type="scientific">Neoroseomonas oryzicola</name>
    <dbReference type="NCBI Taxonomy" id="535904"/>
    <lineage>
        <taxon>Bacteria</taxon>
        <taxon>Pseudomonadati</taxon>
        <taxon>Pseudomonadota</taxon>
        <taxon>Alphaproteobacteria</taxon>
        <taxon>Acetobacterales</taxon>
        <taxon>Acetobacteraceae</taxon>
        <taxon>Neoroseomonas</taxon>
    </lineage>
</organism>
<dbReference type="EMBL" id="JAAEDK010000037">
    <property type="protein sequence ID" value="MBR0660758.1"/>
    <property type="molecule type" value="Genomic_DNA"/>
</dbReference>
<reference evidence="1" key="3">
    <citation type="journal article" date="2021" name="Syst. Appl. Microbiol.">
        <title>Roseomonas hellenica sp. nov., isolated from roots of wild-growing Alkanna tinctoria.</title>
        <authorList>
            <person name="Rat A."/>
            <person name="Naranjo H.D."/>
            <person name="Lebbe L."/>
            <person name="Cnockaert M."/>
            <person name="Krigas N."/>
            <person name="Grigoriadou K."/>
            <person name="Maloupa E."/>
            <person name="Willems A."/>
        </authorList>
    </citation>
    <scope>NUCLEOTIDE SEQUENCE</scope>
    <source>
        <strain evidence="1">LMG 31161</strain>
    </source>
</reference>
<dbReference type="RefSeq" id="WP_168042974.1">
    <property type="nucleotide sequence ID" value="NZ_JAAEDK010000037.1"/>
</dbReference>
<evidence type="ECO:0000313" key="1">
    <source>
        <dbReference type="EMBL" id="MBR0660758.1"/>
    </source>
</evidence>
<evidence type="ECO:0000313" key="4">
    <source>
        <dbReference type="Proteomes" id="UP001138708"/>
    </source>
</evidence>
<name>A0A9X9WK98_9PROT</name>
<dbReference type="AlphaFoldDB" id="A0A9X9WK98"/>
<comment type="caution">
    <text evidence="1">The sequence shown here is derived from an EMBL/GenBank/DDBJ whole genome shotgun (WGS) entry which is preliminary data.</text>
</comment>
<dbReference type="EMBL" id="JAAVUP010000007">
    <property type="protein sequence ID" value="NKE19068.1"/>
    <property type="molecule type" value="Genomic_DNA"/>
</dbReference>
<dbReference type="Proteomes" id="UP000746741">
    <property type="component" value="Unassembled WGS sequence"/>
</dbReference>
<evidence type="ECO:0000313" key="2">
    <source>
        <dbReference type="EMBL" id="NKE19068.1"/>
    </source>
</evidence>
<gene>
    <name evidence="2" type="ORF">GWK15_19080</name>
    <name evidence="1" type="ORF">GXW75_15985</name>
</gene>
<reference evidence="2 3" key="2">
    <citation type="submission" date="2020-02" db="EMBL/GenBank/DDBJ databases">
        <authorList>
            <person name="Sun Q."/>
            <person name="Inoue M."/>
        </authorList>
    </citation>
    <scope>NUCLEOTIDE SEQUENCE [LARGE SCALE GENOMIC DNA]</scope>
    <source>
        <strain evidence="2 3">KCTC 22478</strain>
    </source>
</reference>
<accession>A0A9X9WK98</accession>
<proteinExistence type="predicted"/>
<evidence type="ECO:0000313" key="3">
    <source>
        <dbReference type="Proteomes" id="UP000746741"/>
    </source>
</evidence>
<reference evidence="1" key="1">
    <citation type="submission" date="2020-01" db="EMBL/GenBank/DDBJ databases">
        <authorList>
            <person name="Rat A."/>
        </authorList>
    </citation>
    <scope>NUCLEOTIDE SEQUENCE</scope>
    <source>
        <strain evidence="1">LMG 31161</strain>
    </source>
</reference>